<accession>A0A1H2YZ81</accession>
<organism evidence="1 2">
    <name type="scientific">Flavobacterium degerlachei</name>
    <dbReference type="NCBI Taxonomy" id="229203"/>
    <lineage>
        <taxon>Bacteria</taxon>
        <taxon>Pseudomonadati</taxon>
        <taxon>Bacteroidota</taxon>
        <taxon>Flavobacteriia</taxon>
        <taxon>Flavobacteriales</taxon>
        <taxon>Flavobacteriaceae</taxon>
        <taxon>Flavobacterium</taxon>
    </lineage>
</organism>
<evidence type="ECO:0000313" key="1">
    <source>
        <dbReference type="EMBL" id="SDX09964.1"/>
    </source>
</evidence>
<dbReference type="EMBL" id="FNMV01000007">
    <property type="protein sequence ID" value="SDX09964.1"/>
    <property type="molecule type" value="Genomic_DNA"/>
</dbReference>
<dbReference type="RefSeq" id="WP_139262294.1">
    <property type="nucleotide sequence ID" value="NZ_FNMV01000007.1"/>
</dbReference>
<reference evidence="2" key="1">
    <citation type="submission" date="2016-10" db="EMBL/GenBank/DDBJ databases">
        <authorList>
            <person name="Varghese N."/>
            <person name="Submissions S."/>
        </authorList>
    </citation>
    <scope>NUCLEOTIDE SEQUENCE [LARGE SCALE GENOMIC DNA]</scope>
    <source>
        <strain evidence="2">DSM 15718</strain>
    </source>
</reference>
<proteinExistence type="predicted"/>
<sequence length="273" mass="31181">MDKNISYIKERILQYSEYKGIGKEKFIENLGMTYGNFKGKQKLTSVNSDFLDRFLSKYPQVNIEWLLSGVGDLEKKAVNNSISDNVNSIIKEPTGLVYEIHNEAKLFDDKQEPEILENSSGNKYFIYPDGTIRIEVMKVPFLAYASYIECYNDIVICKEEFSTITFKVDHIGRGNYVGFESFGESMWNSGGYDTPSGADILGREVGKHLWANGFHTTKYGFIIISKTGIWHKDIIDLKENGDITLSSRNPTSPPFDYPLNDVLQIFHVIKRSF</sequence>
<gene>
    <name evidence="1" type="ORF">SAMN05444338_10728</name>
</gene>
<dbReference type="OrthoDB" id="3831186at2"/>
<protein>
    <recommendedName>
        <fullName evidence="3">Phage repressor protein C, contains Cro/C1-type HTH and peptisase s24 domains</fullName>
    </recommendedName>
</protein>
<dbReference type="AlphaFoldDB" id="A0A1H2YZ81"/>
<evidence type="ECO:0008006" key="3">
    <source>
        <dbReference type="Google" id="ProtNLM"/>
    </source>
</evidence>
<dbReference type="STRING" id="229203.SAMN05444338_10728"/>
<evidence type="ECO:0000313" key="2">
    <source>
        <dbReference type="Proteomes" id="UP000198569"/>
    </source>
</evidence>
<name>A0A1H2YZ81_9FLAO</name>
<keyword evidence="2" id="KW-1185">Reference proteome</keyword>
<dbReference type="Proteomes" id="UP000198569">
    <property type="component" value="Unassembled WGS sequence"/>
</dbReference>